<dbReference type="InterPro" id="IPR050090">
    <property type="entry name" value="Tyrosine_recombinase_XerCD"/>
</dbReference>
<evidence type="ECO:0000256" key="2">
    <source>
        <dbReference type="ARBA" id="ARBA00023125"/>
    </source>
</evidence>
<feature type="domain" description="Core-binding (CB)" evidence="7">
    <location>
        <begin position="8"/>
        <end position="98"/>
    </location>
</feature>
<feature type="compositionally biased region" description="Basic and acidic residues" evidence="5">
    <location>
        <begin position="310"/>
        <end position="350"/>
    </location>
</feature>
<dbReference type="PANTHER" id="PTHR30349">
    <property type="entry name" value="PHAGE INTEGRASE-RELATED"/>
    <property type="match status" value="1"/>
</dbReference>
<gene>
    <name evidence="8" type="ORF">SAMN05192554_1359</name>
</gene>
<dbReference type="SUPFAM" id="SSF56349">
    <property type="entry name" value="DNA breaking-rejoining enzymes"/>
    <property type="match status" value="1"/>
</dbReference>
<dbReference type="AlphaFoldDB" id="A0A1H0B957"/>
<evidence type="ECO:0000256" key="1">
    <source>
        <dbReference type="ARBA" id="ARBA00022908"/>
    </source>
</evidence>
<evidence type="ECO:0000256" key="5">
    <source>
        <dbReference type="SAM" id="MobiDB-lite"/>
    </source>
</evidence>
<dbReference type="PROSITE" id="PS51898">
    <property type="entry name" value="TYR_RECOMBINASE"/>
    <property type="match status" value="1"/>
</dbReference>
<dbReference type="PANTHER" id="PTHR30349:SF41">
    <property type="entry name" value="INTEGRASE_RECOMBINASE PROTEIN MJ0367-RELATED"/>
    <property type="match status" value="1"/>
</dbReference>
<feature type="domain" description="Tyr recombinase" evidence="6">
    <location>
        <begin position="122"/>
        <end position="344"/>
    </location>
</feature>
<dbReference type="Proteomes" id="UP000199370">
    <property type="component" value="Unassembled WGS sequence"/>
</dbReference>
<evidence type="ECO:0000259" key="6">
    <source>
        <dbReference type="PROSITE" id="PS51898"/>
    </source>
</evidence>
<dbReference type="GO" id="GO:0006310">
    <property type="term" value="P:DNA recombination"/>
    <property type="evidence" value="ECO:0007669"/>
    <property type="project" value="UniProtKB-KW"/>
</dbReference>
<protein>
    <submittedName>
        <fullName evidence="8">Phage integrase family protein</fullName>
    </submittedName>
</protein>
<dbReference type="STRING" id="996166.SAMN05192554_1359"/>
<evidence type="ECO:0000313" key="8">
    <source>
        <dbReference type="EMBL" id="SDN41883.1"/>
    </source>
</evidence>
<evidence type="ECO:0000256" key="3">
    <source>
        <dbReference type="ARBA" id="ARBA00023172"/>
    </source>
</evidence>
<dbReference type="InterPro" id="IPR044068">
    <property type="entry name" value="CB"/>
</dbReference>
<evidence type="ECO:0000259" key="7">
    <source>
        <dbReference type="PROSITE" id="PS51900"/>
    </source>
</evidence>
<evidence type="ECO:0000256" key="4">
    <source>
        <dbReference type="PROSITE-ProRule" id="PRU01248"/>
    </source>
</evidence>
<dbReference type="CDD" id="cd00397">
    <property type="entry name" value="DNA_BRE_C"/>
    <property type="match status" value="1"/>
</dbReference>
<keyword evidence="1" id="KW-0229">DNA integration</keyword>
<dbReference type="PROSITE" id="PS51900">
    <property type="entry name" value="CB"/>
    <property type="match status" value="1"/>
</dbReference>
<dbReference type="Pfam" id="PF02899">
    <property type="entry name" value="Phage_int_SAM_1"/>
    <property type="match status" value="1"/>
</dbReference>
<evidence type="ECO:0000313" key="9">
    <source>
        <dbReference type="Proteomes" id="UP000199370"/>
    </source>
</evidence>
<dbReference type="RefSeq" id="WP_089736338.1">
    <property type="nucleotide sequence ID" value="NZ_FNIA01000035.1"/>
</dbReference>
<organism evidence="8 9">
    <name type="scientific">Haloarchaeobius iranensis</name>
    <dbReference type="NCBI Taxonomy" id="996166"/>
    <lineage>
        <taxon>Archaea</taxon>
        <taxon>Methanobacteriati</taxon>
        <taxon>Methanobacteriota</taxon>
        <taxon>Stenosarchaea group</taxon>
        <taxon>Halobacteria</taxon>
        <taxon>Halobacteriales</taxon>
        <taxon>Halorubellaceae</taxon>
        <taxon>Haloarchaeobius</taxon>
    </lineage>
</organism>
<keyword evidence="3" id="KW-0233">DNA recombination</keyword>
<accession>A0A1H0B957</accession>
<dbReference type="EMBL" id="FNIA01000035">
    <property type="protein sequence ID" value="SDN41883.1"/>
    <property type="molecule type" value="Genomic_DNA"/>
</dbReference>
<feature type="region of interest" description="Disordered" evidence="5">
    <location>
        <begin position="288"/>
        <end position="350"/>
    </location>
</feature>
<dbReference type="GO" id="GO:0003677">
    <property type="term" value="F:DNA binding"/>
    <property type="evidence" value="ECO:0007669"/>
    <property type="project" value="UniProtKB-UniRule"/>
</dbReference>
<dbReference type="InterPro" id="IPR004107">
    <property type="entry name" value="Integrase_SAM-like_N"/>
</dbReference>
<dbReference type="GO" id="GO:0015074">
    <property type="term" value="P:DNA integration"/>
    <property type="evidence" value="ECO:0007669"/>
    <property type="project" value="UniProtKB-KW"/>
</dbReference>
<name>A0A1H0B957_9EURY</name>
<keyword evidence="9" id="KW-1185">Reference proteome</keyword>
<dbReference type="Gene3D" id="1.10.443.10">
    <property type="entry name" value="Intergrase catalytic core"/>
    <property type="match status" value="1"/>
</dbReference>
<dbReference type="InterPro" id="IPR002104">
    <property type="entry name" value="Integrase_catalytic"/>
</dbReference>
<dbReference type="Gene3D" id="1.10.150.130">
    <property type="match status" value="1"/>
</dbReference>
<dbReference type="InterPro" id="IPR010998">
    <property type="entry name" value="Integrase_recombinase_N"/>
</dbReference>
<dbReference type="InterPro" id="IPR013762">
    <property type="entry name" value="Integrase-like_cat_sf"/>
</dbReference>
<proteinExistence type="predicted"/>
<dbReference type="InterPro" id="IPR011010">
    <property type="entry name" value="DNA_brk_join_enz"/>
</dbReference>
<sequence>MSDELEPLAPHEAVQMYLDSRRDDLAASTLQSQEYRLEAFIEWADEKEIENLNDLTGRDLYAYRVWRREGKGGKRAAIKPVTLRGQLATVKAFLRFAGEIEAVPKDLHDKVPLPTLDGAEDVSESTLEPERAEAIIDYLGRYEYASSNHIILLLLWRTGCRTGGLRALDLQDVDLEGDHPAVSGPAVRFVHRPETDTPLKNKERGNRWNRIGNHVAKVLADYIDGPRHDVTDEYDREPLLTTTNGRASASSVRATLYRVTRPCWRDAGCPHDKNPETCEYTELSKASQCPSARSPHDARSGRVTYYRQNDTPRRVVQDRLDASEDVLDKHYDRRSERQRAEQRTEHLPDL</sequence>
<reference evidence="8 9" key="1">
    <citation type="submission" date="2016-10" db="EMBL/GenBank/DDBJ databases">
        <authorList>
            <person name="de Groot N.N."/>
        </authorList>
    </citation>
    <scope>NUCLEOTIDE SEQUENCE [LARGE SCALE GENOMIC DNA]</scope>
    <source>
        <strain evidence="9">EB21,IBRC-M 10013,KCTC 4048</strain>
    </source>
</reference>
<keyword evidence="2 4" id="KW-0238">DNA-binding</keyword>